<dbReference type="AlphaFoldDB" id="A0A5C3KM79"/>
<reference evidence="2 3" key="1">
    <citation type="journal article" date="2019" name="Nat. Ecol. Evol.">
        <title>Megaphylogeny resolves global patterns of mushroom evolution.</title>
        <authorList>
            <person name="Varga T."/>
            <person name="Krizsan K."/>
            <person name="Foldi C."/>
            <person name="Dima B."/>
            <person name="Sanchez-Garcia M."/>
            <person name="Sanchez-Ramirez S."/>
            <person name="Szollosi G.J."/>
            <person name="Szarkandi J.G."/>
            <person name="Papp V."/>
            <person name="Albert L."/>
            <person name="Andreopoulos W."/>
            <person name="Angelini C."/>
            <person name="Antonin V."/>
            <person name="Barry K.W."/>
            <person name="Bougher N.L."/>
            <person name="Buchanan P."/>
            <person name="Buyck B."/>
            <person name="Bense V."/>
            <person name="Catcheside P."/>
            <person name="Chovatia M."/>
            <person name="Cooper J."/>
            <person name="Damon W."/>
            <person name="Desjardin D."/>
            <person name="Finy P."/>
            <person name="Geml J."/>
            <person name="Haridas S."/>
            <person name="Hughes K."/>
            <person name="Justo A."/>
            <person name="Karasinski D."/>
            <person name="Kautmanova I."/>
            <person name="Kiss B."/>
            <person name="Kocsube S."/>
            <person name="Kotiranta H."/>
            <person name="LaButti K.M."/>
            <person name="Lechner B.E."/>
            <person name="Liimatainen K."/>
            <person name="Lipzen A."/>
            <person name="Lukacs Z."/>
            <person name="Mihaltcheva S."/>
            <person name="Morgado L.N."/>
            <person name="Niskanen T."/>
            <person name="Noordeloos M.E."/>
            <person name="Ohm R.A."/>
            <person name="Ortiz-Santana B."/>
            <person name="Ovrebo C."/>
            <person name="Racz N."/>
            <person name="Riley R."/>
            <person name="Savchenko A."/>
            <person name="Shiryaev A."/>
            <person name="Soop K."/>
            <person name="Spirin V."/>
            <person name="Szebenyi C."/>
            <person name="Tomsovsky M."/>
            <person name="Tulloss R.E."/>
            <person name="Uehling J."/>
            <person name="Grigoriev I.V."/>
            <person name="Vagvolgyi C."/>
            <person name="Papp T."/>
            <person name="Martin F.M."/>
            <person name="Miettinen O."/>
            <person name="Hibbett D.S."/>
            <person name="Nagy L.G."/>
        </authorList>
    </citation>
    <scope>NUCLEOTIDE SEQUENCE [LARGE SCALE GENOMIC DNA]</scope>
    <source>
        <strain evidence="2 3">CBS 121175</strain>
    </source>
</reference>
<sequence>MQRCSIQPFNPGPTRMGIACQCGGTAAATARWPGALAVTNGTNMMSKSSLKAGDTSFKCRAFDFVATYPLDLPGTRACCHSQAQATTLQPIDKCNTSFVEFRLASLALHQAVPQSCIGAPNEVISTSGLGQWTPNRELVSHRASWKLIEEHTSFVPQVVYLYIESKIGLVYAPHGDQGSVLNGEYVAECPTKRCGYFDKALAGEQLTYLSDFDPKFNESLGLYKAAPVREVLSRGIKSKLRVEAPMDAVNGSSKFVSLYSQGLQEDEFWSLFVQCAHCTAVMPKDVFWRVHTQALCEKQKLGQQVEPDSDLNSPSSDLSDASPMQPQSLNPTGPCLTRRLPLKLGELGIHNIYNMFQMDPNTAATLDVPPLKPQRDSGTQRLSNHVLLSMLPPLTAFKSPFAGGITEHFPTGFDLCRGALGDNVSQGLVEAMAYFAK</sequence>
<accession>A0A5C3KM79</accession>
<keyword evidence="3" id="KW-1185">Reference proteome</keyword>
<feature type="region of interest" description="Disordered" evidence="1">
    <location>
        <begin position="302"/>
        <end position="335"/>
    </location>
</feature>
<evidence type="ECO:0000256" key="1">
    <source>
        <dbReference type="SAM" id="MobiDB-lite"/>
    </source>
</evidence>
<dbReference type="EMBL" id="ML210269">
    <property type="protein sequence ID" value="TFK21414.1"/>
    <property type="molecule type" value="Genomic_DNA"/>
</dbReference>
<evidence type="ECO:0000313" key="3">
    <source>
        <dbReference type="Proteomes" id="UP000307440"/>
    </source>
</evidence>
<evidence type="ECO:0000313" key="2">
    <source>
        <dbReference type="EMBL" id="TFK21414.1"/>
    </source>
</evidence>
<organism evidence="2 3">
    <name type="scientific">Coprinopsis marcescibilis</name>
    <name type="common">Agaric fungus</name>
    <name type="synonym">Psathyrella marcescibilis</name>
    <dbReference type="NCBI Taxonomy" id="230819"/>
    <lineage>
        <taxon>Eukaryota</taxon>
        <taxon>Fungi</taxon>
        <taxon>Dikarya</taxon>
        <taxon>Basidiomycota</taxon>
        <taxon>Agaricomycotina</taxon>
        <taxon>Agaricomycetes</taxon>
        <taxon>Agaricomycetidae</taxon>
        <taxon>Agaricales</taxon>
        <taxon>Agaricineae</taxon>
        <taxon>Psathyrellaceae</taxon>
        <taxon>Coprinopsis</taxon>
    </lineage>
</organism>
<name>A0A5C3KM79_COPMA</name>
<protein>
    <submittedName>
        <fullName evidence="2">Uncharacterized protein</fullName>
    </submittedName>
</protein>
<feature type="compositionally biased region" description="Low complexity" evidence="1">
    <location>
        <begin position="310"/>
        <end position="323"/>
    </location>
</feature>
<gene>
    <name evidence="2" type="ORF">FA15DRAFT_658336</name>
</gene>
<proteinExistence type="predicted"/>
<dbReference type="Proteomes" id="UP000307440">
    <property type="component" value="Unassembled WGS sequence"/>
</dbReference>